<accession>A0A0E9S5G4</accession>
<evidence type="ECO:0000313" key="1">
    <source>
        <dbReference type="EMBL" id="JAH36674.1"/>
    </source>
</evidence>
<organism evidence="1">
    <name type="scientific">Anguilla anguilla</name>
    <name type="common">European freshwater eel</name>
    <name type="synonym">Muraena anguilla</name>
    <dbReference type="NCBI Taxonomy" id="7936"/>
    <lineage>
        <taxon>Eukaryota</taxon>
        <taxon>Metazoa</taxon>
        <taxon>Chordata</taxon>
        <taxon>Craniata</taxon>
        <taxon>Vertebrata</taxon>
        <taxon>Euteleostomi</taxon>
        <taxon>Actinopterygii</taxon>
        <taxon>Neopterygii</taxon>
        <taxon>Teleostei</taxon>
        <taxon>Anguilliformes</taxon>
        <taxon>Anguillidae</taxon>
        <taxon>Anguilla</taxon>
    </lineage>
</organism>
<proteinExistence type="predicted"/>
<reference evidence="1" key="2">
    <citation type="journal article" date="2015" name="Fish Shellfish Immunol.">
        <title>Early steps in the European eel (Anguilla anguilla)-Vibrio vulnificus interaction in the gills: Role of the RtxA13 toxin.</title>
        <authorList>
            <person name="Callol A."/>
            <person name="Pajuelo D."/>
            <person name="Ebbesson L."/>
            <person name="Teles M."/>
            <person name="MacKenzie S."/>
            <person name="Amaro C."/>
        </authorList>
    </citation>
    <scope>NUCLEOTIDE SEQUENCE</scope>
</reference>
<name>A0A0E9S5G4_ANGAN</name>
<dbReference type="AlphaFoldDB" id="A0A0E9S5G4"/>
<dbReference type="EMBL" id="GBXM01071903">
    <property type="protein sequence ID" value="JAH36674.1"/>
    <property type="molecule type" value="Transcribed_RNA"/>
</dbReference>
<sequence length="24" mass="2892">MWLWRVQHNPLITKSALGARRSDR</sequence>
<protein>
    <submittedName>
        <fullName evidence="1">Uncharacterized protein</fullName>
    </submittedName>
</protein>
<reference evidence="1" key="1">
    <citation type="submission" date="2014-11" db="EMBL/GenBank/DDBJ databases">
        <authorList>
            <person name="Amaro Gonzalez C."/>
        </authorList>
    </citation>
    <scope>NUCLEOTIDE SEQUENCE</scope>
</reference>